<dbReference type="GO" id="GO:0031267">
    <property type="term" value="F:small GTPase binding"/>
    <property type="evidence" value="ECO:0007669"/>
    <property type="project" value="InterPro"/>
</dbReference>
<keyword evidence="4" id="KW-0677">Repeat</keyword>
<keyword evidence="2" id="KW-0813">Transport</keyword>
<dbReference type="AlphaFoldDB" id="A0A915MJZ3"/>
<comment type="subcellular location">
    <subcellularLocation>
        <location evidence="1">Cytoplasm</location>
    </subcellularLocation>
</comment>
<evidence type="ECO:0000313" key="9">
    <source>
        <dbReference type="WBParaSite" id="scaffold4220_cov209.g7844"/>
    </source>
</evidence>
<dbReference type="Proteomes" id="UP000887561">
    <property type="component" value="Unplaced"/>
</dbReference>
<evidence type="ECO:0000256" key="1">
    <source>
        <dbReference type="ARBA" id="ARBA00004496"/>
    </source>
</evidence>
<evidence type="ECO:0000256" key="3">
    <source>
        <dbReference type="ARBA" id="ARBA00022490"/>
    </source>
</evidence>
<keyword evidence="3" id="KW-0963">Cytoplasm</keyword>
<dbReference type="PROSITE" id="PS50166">
    <property type="entry name" value="IMPORTIN_B_NT"/>
    <property type="match status" value="1"/>
</dbReference>
<dbReference type="GO" id="GO:0005737">
    <property type="term" value="C:cytoplasm"/>
    <property type="evidence" value="ECO:0007669"/>
    <property type="project" value="UniProtKB-SubCell"/>
</dbReference>
<evidence type="ECO:0000313" key="8">
    <source>
        <dbReference type="Proteomes" id="UP000887561"/>
    </source>
</evidence>
<dbReference type="PANTHER" id="PTHR10527">
    <property type="entry name" value="IMPORTIN BETA"/>
    <property type="match status" value="1"/>
</dbReference>
<feature type="domain" description="Importin N-terminal" evidence="7">
    <location>
        <begin position="117"/>
        <end position="189"/>
    </location>
</feature>
<feature type="compositionally biased region" description="Acidic residues" evidence="6">
    <location>
        <begin position="1187"/>
        <end position="1196"/>
    </location>
</feature>
<evidence type="ECO:0000256" key="4">
    <source>
        <dbReference type="ARBA" id="ARBA00022737"/>
    </source>
</evidence>
<protein>
    <submittedName>
        <fullName evidence="9">Importin N-terminal domain-containing protein</fullName>
    </submittedName>
</protein>
<reference evidence="9" key="1">
    <citation type="submission" date="2022-11" db="UniProtKB">
        <authorList>
            <consortium name="WormBaseParasite"/>
        </authorList>
    </citation>
    <scope>IDENTIFICATION</scope>
</reference>
<dbReference type="Gene3D" id="1.25.10.10">
    <property type="entry name" value="Leucine-rich Repeat Variant"/>
    <property type="match status" value="1"/>
</dbReference>
<dbReference type="SUPFAM" id="SSF48371">
    <property type="entry name" value="ARM repeat"/>
    <property type="match status" value="1"/>
</dbReference>
<dbReference type="WBParaSite" id="scaffold4220_cov209.g7844">
    <property type="protein sequence ID" value="scaffold4220_cov209.g7844"/>
    <property type="gene ID" value="scaffold4220_cov209.g7844"/>
</dbReference>
<sequence>MSSRFGKQNDTKLDLEGEELHFNDRLRHSNNALDELLAQGEYTLQNLKEQHHELKGVRRKILDVGQLRIMELSQVLEKTFSSDSKDQQYALTLLQQAMTGNFDEFFTIKFFVRGMGKLGNLAEYVKQLATILANVDSPHYIRRAAGLQLKNVLASREQSFFDKNKLRWLSVPLEVRQYVKECVLKTLGTEVRPSTAAQCVAAISCIEFPIRQWPELIDRLNANVTTKSDNPLLKESSLEALGYICQDLTDKQKVAPVLAAIVYALKTEETSVFVSLAATKALSEIVEWVVTRTLEEHVDAIVDVLCAYLQTAEMNLYEEAAKCLYKIASRKCAKSIETPIVVSLFRDAPMQRILTAANLAAADSSTSCEHYKYLKALLDLLCALGIHLSEVWTYVMKPPPNFSLYISALSAFFVHPSIYIRAETAQVIATFCSNEKISTNEDFLKYIPQLLKVLPRTMSKTCSPTIGQEDLTFQYSRMDYENKEDLQREYLRIREYCLRIIRETMPNHFNILFDVVNDWVMNRCIVQPQEVTSDEWELMKRFLTAVITGSYQNELLTTLEIRKKYLQLFDVIFNCCLNILNSSGTTAPNSLPNFMNGLLSTLSSFFQIFENFGERILNVLDLLKLILLINNENNLNVEITATKRHCIALLLKIVSVFPEQVKPYARNVFDLVGQVSNNVSMMQRSNLVHVLASLSNLASTVEEKTLFLRNAILYDINYIETEPFSASMENFLNNTGLSYAPDLKAIASQSCPYYLSRLNLKASLTALEGVLNQVEVPNNESSSANIFNLFFTVLPKIFQFCRCLTSIYMPEYSSKVHPIYGLSILEMVPSERQTLVSSITLEQDSNGADSKKFEEFEVGQFSNGYGNQEIAMFMRKFIVEISDLIQSILGLFFFKFPLNIYSINNSTELITGTLYAIENVPNFRLRFWLRRAWSRIITSCPEQYSNTIIPLVTRLSFHLQKRLLEQWLLIKQTQTTDEYEPTEEELIAESTMSLLTRECSYFIVHFILGETFSLKSARRDIPLPITLISRKLMENENVRLGIIGLLAKLITCPDSQAVVKCMPAVTVIVHEYFSTFDEQTSIELLVHSIKSLQMFSNDELATGPLLVLIYDIYSYLRPKYPSLLEVIKQVPTCLPENISTFDTRIMSMLQPEDAKNFDKIKKDLVRKALTSTKSRLHYRKASSETNGGDEELKEME</sequence>
<dbReference type="Pfam" id="PF03810">
    <property type="entry name" value="IBN_N"/>
    <property type="match status" value="1"/>
</dbReference>
<evidence type="ECO:0000259" key="7">
    <source>
        <dbReference type="PROSITE" id="PS50166"/>
    </source>
</evidence>
<evidence type="ECO:0000256" key="6">
    <source>
        <dbReference type="SAM" id="MobiDB-lite"/>
    </source>
</evidence>
<dbReference type="Pfam" id="PF19273">
    <property type="entry name" value="Exportin-5"/>
    <property type="match status" value="1"/>
</dbReference>
<dbReference type="Pfam" id="PF12352">
    <property type="entry name" value="V-SNARE_C"/>
    <property type="match status" value="1"/>
</dbReference>
<name>A0A915MJZ3_MELJA</name>
<dbReference type="InterPro" id="IPR001494">
    <property type="entry name" value="Importin-beta_N"/>
</dbReference>
<dbReference type="InterPro" id="IPR011989">
    <property type="entry name" value="ARM-like"/>
</dbReference>
<dbReference type="InterPro" id="IPR016024">
    <property type="entry name" value="ARM-type_fold"/>
</dbReference>
<keyword evidence="5" id="KW-0653">Protein transport</keyword>
<accession>A0A915MJZ3</accession>
<evidence type="ECO:0000256" key="2">
    <source>
        <dbReference type="ARBA" id="ARBA00022448"/>
    </source>
</evidence>
<proteinExistence type="predicted"/>
<dbReference type="GO" id="GO:0006606">
    <property type="term" value="P:protein import into nucleus"/>
    <property type="evidence" value="ECO:0007669"/>
    <property type="project" value="InterPro"/>
</dbReference>
<dbReference type="InterPro" id="IPR040122">
    <property type="entry name" value="Importin_beta"/>
</dbReference>
<feature type="region of interest" description="Disordered" evidence="6">
    <location>
        <begin position="1176"/>
        <end position="1196"/>
    </location>
</feature>
<evidence type="ECO:0000256" key="5">
    <source>
        <dbReference type="ARBA" id="ARBA00022927"/>
    </source>
</evidence>
<organism evidence="8 9">
    <name type="scientific">Meloidogyne javanica</name>
    <name type="common">Root-knot nematode worm</name>
    <dbReference type="NCBI Taxonomy" id="6303"/>
    <lineage>
        <taxon>Eukaryota</taxon>
        <taxon>Metazoa</taxon>
        <taxon>Ecdysozoa</taxon>
        <taxon>Nematoda</taxon>
        <taxon>Chromadorea</taxon>
        <taxon>Rhabditida</taxon>
        <taxon>Tylenchina</taxon>
        <taxon>Tylenchomorpha</taxon>
        <taxon>Tylenchoidea</taxon>
        <taxon>Meloidogynidae</taxon>
        <taxon>Meloidogyninae</taxon>
        <taxon>Meloidogyne</taxon>
        <taxon>Meloidogyne incognita group</taxon>
    </lineage>
</organism>
<keyword evidence="8" id="KW-1185">Reference proteome</keyword>
<dbReference type="InterPro" id="IPR045478">
    <property type="entry name" value="Exportin-5_C"/>
</dbReference>